<dbReference type="InParanoid" id="A0A2K1R3V7"/>
<keyword evidence="8 11" id="KW-0624">Polysaccharide degradation</keyword>
<feature type="signal peptide" evidence="12">
    <location>
        <begin position="1"/>
        <end position="18"/>
    </location>
</feature>
<dbReference type="EMBL" id="NKHZ01000001">
    <property type="protein sequence ID" value="PNS21971.1"/>
    <property type="molecule type" value="Genomic_DNA"/>
</dbReference>
<dbReference type="AlphaFoldDB" id="A0A2K1R3V7"/>
<comment type="caution">
    <text evidence="14">The sequence shown here is derived from an EMBL/GenBank/DDBJ whole genome shotgun (WGS) entry which is preliminary data.</text>
</comment>
<sequence length="247" mass="27341">MAMLLLFTLLAAHCSAHAIFQEVWVNGVSQGHFTGIRRVEVADPLYNISSPDIICNSPENNFFEPVAPSLDVIYVNGGDKLIAEWHQTPMGRDDNNPDDPIAKSHKGPVLVYIAPTRGIRSANVENLRWMKIFEDGIDSDGTSGIDRMREAEGKVEFTLPPCIPSGDYIMRAEIIPLHGALNPTQGAQFFMGCAQLRVEKANDTTVLPPTVSIPGLYNEEDPGFHWDIYRPKLNETYKIPGPPVLIC</sequence>
<comment type="cofactor">
    <cofactor evidence="1">
        <name>Cu(2+)</name>
        <dbReference type="ChEBI" id="CHEBI:29036"/>
    </cofactor>
</comment>
<keyword evidence="3 11" id="KW-0964">Secreted</keyword>
<evidence type="ECO:0000256" key="7">
    <source>
        <dbReference type="ARBA" id="ARBA00023277"/>
    </source>
</evidence>
<evidence type="ECO:0000256" key="12">
    <source>
        <dbReference type="SAM" id="SignalP"/>
    </source>
</evidence>
<comment type="similarity">
    <text evidence="9">Belongs to the polysaccharide monooxygenase AA9 family.</text>
</comment>
<keyword evidence="4 11" id="KW-0136">Cellulose degradation</keyword>
<dbReference type="Pfam" id="PF03443">
    <property type="entry name" value="AA9"/>
    <property type="match status" value="1"/>
</dbReference>
<dbReference type="PANTHER" id="PTHR33353:SF17">
    <property type="entry name" value="ENDO-BETA-1,4-GLUCANASE D"/>
    <property type="match status" value="1"/>
</dbReference>
<evidence type="ECO:0000256" key="10">
    <source>
        <dbReference type="ARBA" id="ARBA00045077"/>
    </source>
</evidence>
<dbReference type="STRING" id="2082308.A0A2K1R3V7"/>
<evidence type="ECO:0000256" key="11">
    <source>
        <dbReference type="RuleBase" id="RU368122"/>
    </source>
</evidence>
<comment type="subcellular location">
    <subcellularLocation>
        <location evidence="2 11">Secreted</location>
    </subcellularLocation>
</comment>
<evidence type="ECO:0000256" key="6">
    <source>
        <dbReference type="ARBA" id="ARBA00023157"/>
    </source>
</evidence>
<evidence type="ECO:0000313" key="15">
    <source>
        <dbReference type="Proteomes" id="UP000243797"/>
    </source>
</evidence>
<gene>
    <name evidence="14" type="ORF">CAC42_569</name>
</gene>
<dbReference type="Gene3D" id="2.70.50.70">
    <property type="match status" value="1"/>
</dbReference>
<dbReference type="OrthoDB" id="5558646at2759"/>
<evidence type="ECO:0000256" key="3">
    <source>
        <dbReference type="ARBA" id="ARBA00022525"/>
    </source>
</evidence>
<keyword evidence="6 11" id="KW-1015">Disulfide bond</keyword>
<keyword evidence="12" id="KW-0732">Signal</keyword>
<feature type="domain" description="Auxiliary Activity family 9 catalytic" evidence="13">
    <location>
        <begin position="17"/>
        <end position="237"/>
    </location>
</feature>
<evidence type="ECO:0000259" key="13">
    <source>
        <dbReference type="Pfam" id="PF03443"/>
    </source>
</evidence>
<comment type="function">
    <text evidence="11">Lytic polysaccharide monooxygenase (LMPO) that depolymerizes crystalline and amorphous polysaccharides via the oxidation of scissile alpha- or beta-(1-4)-glycosidic bonds, yielding C1 and/or C4 oxidation products. Catalysis by LPMOs requires the reduction of the active-site copper from Cu(II) to Cu(I) by a reducing agent and H(2)O(2) or O(2) as a cosubstrate.</text>
</comment>
<comment type="domain">
    <text evidence="11">Has a modular structure: an endo-beta-1,4-glucanase catalytic module at the N-terminus, a linker rich in serines and threonines, and a C-terminal carbohydrate-binding module (CBM).</text>
</comment>
<dbReference type="InterPro" id="IPR005103">
    <property type="entry name" value="AA9_LPMO"/>
</dbReference>
<evidence type="ECO:0000256" key="8">
    <source>
        <dbReference type="ARBA" id="ARBA00023326"/>
    </source>
</evidence>
<dbReference type="InterPro" id="IPR049892">
    <property type="entry name" value="AA9"/>
</dbReference>
<dbReference type="GO" id="GO:0008810">
    <property type="term" value="F:cellulase activity"/>
    <property type="evidence" value="ECO:0007669"/>
    <property type="project" value="UniProtKB-UniRule"/>
</dbReference>
<name>A0A2K1R3V7_9PEZI</name>
<dbReference type="CDD" id="cd21175">
    <property type="entry name" value="LPMO_AA9"/>
    <property type="match status" value="1"/>
</dbReference>
<reference evidence="14 15" key="1">
    <citation type="submission" date="2017-06" db="EMBL/GenBank/DDBJ databases">
        <title>Draft genome sequence of a variant of Elsinoe murrayae.</title>
        <authorList>
            <person name="Cheng Q."/>
        </authorList>
    </citation>
    <scope>NUCLEOTIDE SEQUENCE [LARGE SCALE GENOMIC DNA]</scope>
    <source>
        <strain evidence="14 15">CQ-2017a</strain>
    </source>
</reference>
<dbReference type="EC" id="1.14.99.56" evidence="11"/>
<evidence type="ECO:0000256" key="2">
    <source>
        <dbReference type="ARBA" id="ARBA00004613"/>
    </source>
</evidence>
<evidence type="ECO:0000256" key="9">
    <source>
        <dbReference type="ARBA" id="ARBA00044502"/>
    </source>
</evidence>
<organism evidence="14 15">
    <name type="scientific">Sphaceloma murrayae</name>
    <dbReference type="NCBI Taxonomy" id="2082308"/>
    <lineage>
        <taxon>Eukaryota</taxon>
        <taxon>Fungi</taxon>
        <taxon>Dikarya</taxon>
        <taxon>Ascomycota</taxon>
        <taxon>Pezizomycotina</taxon>
        <taxon>Dothideomycetes</taxon>
        <taxon>Dothideomycetidae</taxon>
        <taxon>Myriangiales</taxon>
        <taxon>Elsinoaceae</taxon>
        <taxon>Sphaceloma</taxon>
    </lineage>
</organism>
<proteinExistence type="inferred from homology"/>
<dbReference type="PANTHER" id="PTHR33353">
    <property type="entry name" value="PUTATIVE (AFU_ORTHOLOGUE AFUA_1G12560)-RELATED"/>
    <property type="match status" value="1"/>
</dbReference>
<keyword evidence="7 11" id="KW-0119">Carbohydrate metabolism</keyword>
<evidence type="ECO:0000256" key="5">
    <source>
        <dbReference type="ARBA" id="ARBA00023008"/>
    </source>
</evidence>
<evidence type="ECO:0000256" key="1">
    <source>
        <dbReference type="ARBA" id="ARBA00001973"/>
    </source>
</evidence>
<keyword evidence="15" id="KW-1185">Reference proteome</keyword>
<keyword evidence="5" id="KW-0186">Copper</keyword>
<evidence type="ECO:0000256" key="4">
    <source>
        <dbReference type="ARBA" id="ARBA00023001"/>
    </source>
</evidence>
<feature type="chain" id="PRO_5014454151" description="AA9 family lytic polysaccharide monooxygenase" evidence="12">
    <location>
        <begin position="19"/>
        <end position="247"/>
    </location>
</feature>
<accession>A0A2K1R3V7</accession>
<comment type="catalytic activity">
    <reaction evidence="10 11">
        <text>[(1-&gt;4)-beta-D-glucosyl]n+m + reduced acceptor + O2 = 4-dehydro-beta-D-glucosyl-[(1-&gt;4)-beta-D-glucosyl]n-1 + [(1-&gt;4)-beta-D-glucosyl]m + acceptor + H2O.</text>
        <dbReference type="EC" id="1.14.99.56"/>
    </reaction>
</comment>
<protein>
    <recommendedName>
        <fullName evidence="11">AA9 family lytic polysaccharide monooxygenase</fullName>
        <ecNumber evidence="11">1.14.99.56</ecNumber>
    </recommendedName>
    <alternativeName>
        <fullName evidence="11">Endo-beta-1,4-glucanase</fullName>
    </alternativeName>
    <alternativeName>
        <fullName evidence="11">Glycosyl hydrolase 61 family protein</fullName>
    </alternativeName>
</protein>
<dbReference type="GO" id="GO:0030245">
    <property type="term" value="P:cellulose catabolic process"/>
    <property type="evidence" value="ECO:0007669"/>
    <property type="project" value="UniProtKB-UniRule"/>
</dbReference>
<dbReference type="GO" id="GO:0005576">
    <property type="term" value="C:extracellular region"/>
    <property type="evidence" value="ECO:0007669"/>
    <property type="project" value="UniProtKB-SubCell"/>
</dbReference>
<evidence type="ECO:0000313" key="14">
    <source>
        <dbReference type="EMBL" id="PNS21971.1"/>
    </source>
</evidence>
<dbReference type="Proteomes" id="UP000243797">
    <property type="component" value="Unassembled WGS sequence"/>
</dbReference>
<dbReference type="GO" id="GO:0030248">
    <property type="term" value="F:cellulose binding"/>
    <property type="evidence" value="ECO:0007669"/>
    <property type="project" value="UniProtKB-UniRule"/>
</dbReference>